<feature type="non-terminal residue" evidence="2">
    <location>
        <position position="65"/>
    </location>
</feature>
<gene>
    <name evidence="2" type="ORF">KUF71_010027</name>
</gene>
<evidence type="ECO:0000313" key="2">
    <source>
        <dbReference type="EMBL" id="KAK3920790.1"/>
    </source>
</evidence>
<comment type="caution">
    <text evidence="2">The sequence shown here is derived from an EMBL/GenBank/DDBJ whole genome shotgun (WGS) entry which is preliminary data.</text>
</comment>
<keyword evidence="2" id="KW-0436">Ligase</keyword>
<evidence type="ECO:0000313" key="3">
    <source>
        <dbReference type="Proteomes" id="UP001219518"/>
    </source>
</evidence>
<dbReference type="GO" id="GO:0016874">
    <property type="term" value="F:ligase activity"/>
    <property type="evidence" value="ECO:0007669"/>
    <property type="project" value="UniProtKB-KW"/>
</dbReference>
<keyword evidence="1" id="KW-0812">Transmembrane</keyword>
<dbReference type="EMBL" id="JAHWGI010001022">
    <property type="protein sequence ID" value="KAK3920790.1"/>
    <property type="molecule type" value="Genomic_DNA"/>
</dbReference>
<dbReference type="AlphaFoldDB" id="A0AAE1HHQ3"/>
<reference evidence="2" key="2">
    <citation type="journal article" date="2023" name="BMC Genomics">
        <title>Pest status, molecular evolution, and epigenetic factors derived from the genome assembly of Frankliniella fusca, a thysanopteran phytovirus vector.</title>
        <authorList>
            <person name="Catto M.A."/>
            <person name="Labadie P.E."/>
            <person name="Jacobson A.L."/>
            <person name="Kennedy G.G."/>
            <person name="Srinivasan R."/>
            <person name="Hunt B.G."/>
        </authorList>
    </citation>
    <scope>NUCLEOTIDE SEQUENCE</scope>
    <source>
        <strain evidence="2">PL_HMW_Pooled</strain>
    </source>
</reference>
<name>A0AAE1HHQ3_9NEOP</name>
<proteinExistence type="predicted"/>
<organism evidence="2 3">
    <name type="scientific">Frankliniella fusca</name>
    <dbReference type="NCBI Taxonomy" id="407009"/>
    <lineage>
        <taxon>Eukaryota</taxon>
        <taxon>Metazoa</taxon>
        <taxon>Ecdysozoa</taxon>
        <taxon>Arthropoda</taxon>
        <taxon>Hexapoda</taxon>
        <taxon>Insecta</taxon>
        <taxon>Pterygota</taxon>
        <taxon>Neoptera</taxon>
        <taxon>Paraneoptera</taxon>
        <taxon>Thysanoptera</taxon>
        <taxon>Terebrantia</taxon>
        <taxon>Thripoidea</taxon>
        <taxon>Thripidae</taxon>
        <taxon>Frankliniella</taxon>
    </lineage>
</organism>
<accession>A0AAE1HHQ3</accession>
<keyword evidence="1" id="KW-0472">Membrane</keyword>
<keyword evidence="1" id="KW-1133">Transmembrane helix</keyword>
<protein>
    <submittedName>
        <fullName evidence="2">UDP-N-acetylmuramoylalanine--D-glutamate ligase</fullName>
    </submittedName>
</protein>
<dbReference type="Proteomes" id="UP001219518">
    <property type="component" value="Unassembled WGS sequence"/>
</dbReference>
<keyword evidence="3" id="KW-1185">Reference proteome</keyword>
<sequence>ARASRSRSAQHHFFPGPFYLWVFLALWCASYEFHNLKHEYSSLTSDFKFTSLLRCSNSLDCDWFL</sequence>
<feature type="transmembrane region" description="Helical" evidence="1">
    <location>
        <begin position="12"/>
        <end position="33"/>
    </location>
</feature>
<reference evidence="2" key="1">
    <citation type="submission" date="2021-07" db="EMBL/GenBank/DDBJ databases">
        <authorList>
            <person name="Catto M.A."/>
            <person name="Jacobson A."/>
            <person name="Kennedy G."/>
            <person name="Labadie P."/>
            <person name="Hunt B.G."/>
            <person name="Srinivasan R."/>
        </authorList>
    </citation>
    <scope>NUCLEOTIDE SEQUENCE</scope>
    <source>
        <strain evidence="2">PL_HMW_Pooled</strain>
        <tissue evidence="2">Head</tissue>
    </source>
</reference>
<evidence type="ECO:0000256" key="1">
    <source>
        <dbReference type="SAM" id="Phobius"/>
    </source>
</evidence>